<keyword evidence="2" id="KW-1185">Reference proteome</keyword>
<protein>
    <submittedName>
        <fullName evidence="1">HIT-like protein</fullName>
    </submittedName>
</protein>
<name>A0ACD0P5U9_9BASI</name>
<reference evidence="1 2" key="1">
    <citation type="journal article" date="2018" name="Mol. Biol. Evol.">
        <title>Broad Genomic Sampling Reveals a Smut Pathogenic Ancestry of the Fungal Clade Ustilaginomycotina.</title>
        <authorList>
            <person name="Kijpornyongpan T."/>
            <person name="Mondo S.J."/>
            <person name="Barry K."/>
            <person name="Sandor L."/>
            <person name="Lee J."/>
            <person name="Lipzen A."/>
            <person name="Pangilinan J."/>
            <person name="LaButti K."/>
            <person name="Hainaut M."/>
            <person name="Henrissat B."/>
            <person name="Grigoriev I.V."/>
            <person name="Spatafora J.W."/>
            <person name="Aime M.C."/>
        </authorList>
    </citation>
    <scope>NUCLEOTIDE SEQUENCE [LARGE SCALE GENOMIC DNA]</scope>
    <source>
        <strain evidence="1 2">SA 807</strain>
    </source>
</reference>
<feature type="non-terminal residue" evidence="1">
    <location>
        <position position="1"/>
    </location>
</feature>
<accession>A0ACD0P5U9</accession>
<evidence type="ECO:0000313" key="1">
    <source>
        <dbReference type="EMBL" id="PWN53429.1"/>
    </source>
</evidence>
<gene>
    <name evidence="1" type="ORF">IE53DRAFT_384080</name>
</gene>
<organism evidence="1 2">
    <name type="scientific">Violaceomyces palustris</name>
    <dbReference type="NCBI Taxonomy" id="1673888"/>
    <lineage>
        <taxon>Eukaryota</taxon>
        <taxon>Fungi</taxon>
        <taxon>Dikarya</taxon>
        <taxon>Basidiomycota</taxon>
        <taxon>Ustilaginomycotina</taxon>
        <taxon>Ustilaginomycetes</taxon>
        <taxon>Violaceomycetales</taxon>
        <taxon>Violaceomycetaceae</taxon>
        <taxon>Violaceomyces</taxon>
    </lineage>
</organism>
<dbReference type="EMBL" id="KZ819726">
    <property type="protein sequence ID" value="PWN53429.1"/>
    <property type="molecule type" value="Genomic_DNA"/>
</dbReference>
<proteinExistence type="predicted"/>
<evidence type="ECO:0000313" key="2">
    <source>
        <dbReference type="Proteomes" id="UP000245626"/>
    </source>
</evidence>
<dbReference type="Proteomes" id="UP000245626">
    <property type="component" value="Unassembled WGS sequence"/>
</dbReference>
<sequence>MTEQEPPLKPIDPVLLQSFKLERVLRKDPKSKSINLLGKIEDRTTGVVSTALLLLEKTAFSESFTKRFPRPQTNQDGEKLGDECTEDDGRKKKPRLNHGDGEAEQGIGGGQGIFESLVPLDQNDIYTWLLADLSRPSLTTPPAIHGSQVGSGKGKDHEVKMTLIHPATPTHVQKYSEQSKSMYSETPEVYRSVVLPYIQSLPPSRINWVYNILEGRKEAESLLYVDRDPIQGFVILPDLKWDRSDLSSLYLQAIVMDRSLRSIRDLKSQHVGLLKSIVRQAEAVVEKSFFPSSSHAQPTRSRLRFFIHYQPSYYHLHVHILNSDVDNHPGAMVGQAHLVQDVIDLLESGVDFEKRTFHYALGDRSELSRLLTDRSQD</sequence>